<dbReference type="VEuPathDB" id="FungiDB:VP01_835g1"/>
<proteinExistence type="predicted"/>
<gene>
    <name evidence="1" type="ORF">VP01_835g1</name>
</gene>
<keyword evidence="2" id="KW-1185">Reference proteome</keyword>
<evidence type="ECO:0000313" key="2">
    <source>
        <dbReference type="Proteomes" id="UP000037035"/>
    </source>
</evidence>
<sequence>MSKNNPHVSDASSLLFLLSCEKCCTLHTKNIVEYISQLFHIYLPPEHSPKLNGLLSLNTVGIMLSATHSLAKTLSPATLPQYFGLPLILWEYIHCLSNIFIHMAALPAHSSLPLLYLWDGNGYQFWDLKKKAVVKSRDVLFVNSTFLYPAQLISPPTMVQAEILRSSISAPWSPPLINSPQYLLLPPHLLLLPSFLLYRFLSGRVLTTNYLSQFKSLSTNHGSLELHFPISLNFTDHHSPPKSSLHFFSFFFSPDLLLYNLCVLFWLDYRLLQRDIFIFYNVAFGVAVTHRIRGQFPPNTLQKLCTL</sequence>
<protein>
    <submittedName>
        <fullName evidence="1">Uncharacterized protein</fullName>
    </submittedName>
</protein>
<accession>A0A0L6U9I7</accession>
<reference evidence="1 2" key="1">
    <citation type="submission" date="2015-08" db="EMBL/GenBank/DDBJ databases">
        <title>Next Generation Sequencing and Analysis of the Genome of Puccinia sorghi L Schw, the Causal Agent of Maize Common Rust.</title>
        <authorList>
            <person name="Rochi L."/>
            <person name="Burguener G."/>
            <person name="Darino M."/>
            <person name="Turjanski A."/>
            <person name="Kreff E."/>
            <person name="Dieguez M.J."/>
            <person name="Sacco F."/>
        </authorList>
    </citation>
    <scope>NUCLEOTIDE SEQUENCE [LARGE SCALE GENOMIC DNA]</scope>
    <source>
        <strain evidence="1 2">RO10H11247</strain>
    </source>
</reference>
<comment type="caution">
    <text evidence="1">The sequence shown here is derived from an EMBL/GenBank/DDBJ whole genome shotgun (WGS) entry which is preliminary data.</text>
</comment>
<name>A0A0L6U9I7_9BASI</name>
<evidence type="ECO:0000313" key="1">
    <source>
        <dbReference type="EMBL" id="KNZ45224.1"/>
    </source>
</evidence>
<dbReference type="EMBL" id="LAVV01013893">
    <property type="protein sequence ID" value="KNZ45224.1"/>
    <property type="molecule type" value="Genomic_DNA"/>
</dbReference>
<organism evidence="1 2">
    <name type="scientific">Puccinia sorghi</name>
    <dbReference type="NCBI Taxonomy" id="27349"/>
    <lineage>
        <taxon>Eukaryota</taxon>
        <taxon>Fungi</taxon>
        <taxon>Dikarya</taxon>
        <taxon>Basidiomycota</taxon>
        <taxon>Pucciniomycotina</taxon>
        <taxon>Pucciniomycetes</taxon>
        <taxon>Pucciniales</taxon>
        <taxon>Pucciniaceae</taxon>
        <taxon>Puccinia</taxon>
    </lineage>
</organism>
<dbReference type="Proteomes" id="UP000037035">
    <property type="component" value="Unassembled WGS sequence"/>
</dbReference>
<dbReference type="AlphaFoldDB" id="A0A0L6U9I7"/>